<accession>A0AAX3EDV6</accession>
<protein>
    <submittedName>
        <fullName evidence="1">Uncharacterized protein</fullName>
    </submittedName>
</protein>
<dbReference type="RefSeq" id="WP_139126766.1">
    <property type="nucleotide sequence ID" value="NZ_CP043010.1"/>
</dbReference>
<evidence type="ECO:0000313" key="1">
    <source>
        <dbReference type="EMBL" id="UYV96061.1"/>
    </source>
</evidence>
<sequence length="137" mass="14679">MDNCTDRPRNGFDSPALRLIPAARPWRPPWLRSPPAPRAPCPAFQAAAAWRGAVFSSPASLLAGVEGIGTADPDLTTKDNVPVLPALHWRPAVPGISCPNDGAPMESDAPATARERTRRRGCACTHTCPECGYIEIR</sequence>
<reference evidence="1" key="1">
    <citation type="submission" date="2022-07" db="EMBL/GenBank/DDBJ databases">
        <authorList>
            <person name="Wu T."/>
        </authorList>
    </citation>
    <scope>NUCLEOTIDE SEQUENCE</scope>
    <source>
        <strain evidence="1">SD-1</strain>
    </source>
</reference>
<gene>
    <name evidence="1" type="ORF">NL394_13325</name>
</gene>
<dbReference type="EMBL" id="CP101185">
    <property type="protein sequence ID" value="UYV96061.1"/>
    <property type="molecule type" value="Genomic_DNA"/>
</dbReference>
<name>A0AAX3EDV6_PAEUR</name>
<keyword evidence="2" id="KW-1185">Reference proteome</keyword>
<dbReference type="AlphaFoldDB" id="A0AAX3EDV6"/>
<proteinExistence type="predicted"/>
<organism evidence="1 2">
    <name type="scientific">Paenarthrobacter ureafaciens</name>
    <dbReference type="NCBI Taxonomy" id="37931"/>
    <lineage>
        <taxon>Bacteria</taxon>
        <taxon>Bacillati</taxon>
        <taxon>Actinomycetota</taxon>
        <taxon>Actinomycetes</taxon>
        <taxon>Micrococcales</taxon>
        <taxon>Micrococcaceae</taxon>
        <taxon>Paenarthrobacter</taxon>
    </lineage>
</organism>
<dbReference type="Proteomes" id="UP001163293">
    <property type="component" value="Chromosome"/>
</dbReference>
<evidence type="ECO:0000313" key="2">
    <source>
        <dbReference type="Proteomes" id="UP001163293"/>
    </source>
</evidence>